<comment type="caution">
    <text evidence="1">The sequence shown here is derived from an EMBL/GenBank/DDBJ whole genome shotgun (WGS) entry which is preliminary data.</text>
</comment>
<keyword evidence="2" id="KW-1185">Reference proteome</keyword>
<accession>A0A9J5YGZ6</accession>
<protein>
    <submittedName>
        <fullName evidence="1">Uncharacterized protein</fullName>
    </submittedName>
</protein>
<name>A0A9J5YGZ6_SOLCO</name>
<sequence length="224" mass="25754">MASIWRNMNNVMQAMKKLNAKEFGGIEDKIHKCRHQLELLQQDMEPQEKIQAENQAKETLQKWLNVEESIIRKKSKVLWLKSAHNRVSMLTNVDGVVITHSTKIEDEVTRSEVVEALKGINDMNEPGCGGLNVLFFKKAWPIVGEDIIDAVQETWEPREKIEAENQAIETLQKWLNVEESIIRQKSRVQWLKLGDSNTINVFANLKQRLGHNRVSMLTNTDGVV</sequence>
<gene>
    <name evidence="1" type="ORF">H5410_030473</name>
</gene>
<dbReference type="OrthoDB" id="1215883at2759"/>
<proteinExistence type="predicted"/>
<dbReference type="Proteomes" id="UP000824120">
    <property type="component" value="Chromosome 6"/>
</dbReference>
<evidence type="ECO:0000313" key="1">
    <source>
        <dbReference type="EMBL" id="KAG5599103.1"/>
    </source>
</evidence>
<dbReference type="EMBL" id="JACXVP010000006">
    <property type="protein sequence ID" value="KAG5599103.1"/>
    <property type="molecule type" value="Genomic_DNA"/>
</dbReference>
<dbReference type="AlphaFoldDB" id="A0A9J5YGZ6"/>
<organism evidence="1 2">
    <name type="scientific">Solanum commersonii</name>
    <name type="common">Commerson's wild potato</name>
    <name type="synonym">Commerson's nightshade</name>
    <dbReference type="NCBI Taxonomy" id="4109"/>
    <lineage>
        <taxon>Eukaryota</taxon>
        <taxon>Viridiplantae</taxon>
        <taxon>Streptophyta</taxon>
        <taxon>Embryophyta</taxon>
        <taxon>Tracheophyta</taxon>
        <taxon>Spermatophyta</taxon>
        <taxon>Magnoliopsida</taxon>
        <taxon>eudicotyledons</taxon>
        <taxon>Gunneridae</taxon>
        <taxon>Pentapetalae</taxon>
        <taxon>asterids</taxon>
        <taxon>lamiids</taxon>
        <taxon>Solanales</taxon>
        <taxon>Solanaceae</taxon>
        <taxon>Solanoideae</taxon>
        <taxon>Solaneae</taxon>
        <taxon>Solanum</taxon>
    </lineage>
</organism>
<evidence type="ECO:0000313" key="2">
    <source>
        <dbReference type="Proteomes" id="UP000824120"/>
    </source>
</evidence>
<feature type="non-terminal residue" evidence="1">
    <location>
        <position position="1"/>
    </location>
</feature>
<reference evidence="1 2" key="1">
    <citation type="submission" date="2020-09" db="EMBL/GenBank/DDBJ databases">
        <title>De no assembly of potato wild relative species, Solanum commersonii.</title>
        <authorList>
            <person name="Cho K."/>
        </authorList>
    </citation>
    <scope>NUCLEOTIDE SEQUENCE [LARGE SCALE GENOMIC DNA]</scope>
    <source>
        <strain evidence="1">LZ3.2</strain>
        <tissue evidence="1">Leaf</tissue>
    </source>
</reference>